<keyword evidence="2" id="KW-1185">Reference proteome</keyword>
<protein>
    <submittedName>
        <fullName evidence="1">Uncharacterized protein</fullName>
    </submittedName>
</protein>
<proteinExistence type="predicted"/>
<comment type="caution">
    <text evidence="1">The sequence shown here is derived from an EMBL/GenBank/DDBJ whole genome shotgun (WGS) entry which is preliminary data.</text>
</comment>
<dbReference type="EMBL" id="BGPR01008526">
    <property type="protein sequence ID" value="GBN34392.1"/>
    <property type="molecule type" value="Genomic_DNA"/>
</dbReference>
<gene>
    <name evidence="1" type="ORF">AVEN_184983_1</name>
</gene>
<accession>A0A4Y2N671</accession>
<name>A0A4Y2N671_ARAVE</name>
<reference evidence="1 2" key="1">
    <citation type="journal article" date="2019" name="Sci. Rep.">
        <title>Orb-weaving spider Araneus ventricosus genome elucidates the spidroin gene catalogue.</title>
        <authorList>
            <person name="Kono N."/>
            <person name="Nakamura H."/>
            <person name="Ohtoshi R."/>
            <person name="Moran D.A.P."/>
            <person name="Shinohara A."/>
            <person name="Yoshida Y."/>
            <person name="Fujiwara M."/>
            <person name="Mori M."/>
            <person name="Tomita M."/>
            <person name="Arakawa K."/>
        </authorList>
    </citation>
    <scope>NUCLEOTIDE SEQUENCE [LARGE SCALE GENOMIC DNA]</scope>
</reference>
<dbReference type="AlphaFoldDB" id="A0A4Y2N671"/>
<sequence length="103" mass="11218">MIETGKPVLPSLQKLLQTLVGVKQMKKSGLTEMLYLIQNRGAWLKPFAVEFLLPQWLRSVIWVVACSEEELSSTAETKTQINIAAGAKAPSDFSATDKAAAAL</sequence>
<dbReference type="Proteomes" id="UP000499080">
    <property type="component" value="Unassembled WGS sequence"/>
</dbReference>
<organism evidence="1 2">
    <name type="scientific">Araneus ventricosus</name>
    <name type="common">Orbweaver spider</name>
    <name type="synonym">Epeira ventricosa</name>
    <dbReference type="NCBI Taxonomy" id="182803"/>
    <lineage>
        <taxon>Eukaryota</taxon>
        <taxon>Metazoa</taxon>
        <taxon>Ecdysozoa</taxon>
        <taxon>Arthropoda</taxon>
        <taxon>Chelicerata</taxon>
        <taxon>Arachnida</taxon>
        <taxon>Araneae</taxon>
        <taxon>Araneomorphae</taxon>
        <taxon>Entelegynae</taxon>
        <taxon>Araneoidea</taxon>
        <taxon>Araneidae</taxon>
        <taxon>Araneus</taxon>
    </lineage>
</organism>
<evidence type="ECO:0000313" key="1">
    <source>
        <dbReference type="EMBL" id="GBN34392.1"/>
    </source>
</evidence>
<evidence type="ECO:0000313" key="2">
    <source>
        <dbReference type="Proteomes" id="UP000499080"/>
    </source>
</evidence>